<accession>A0A6G7J024</accession>
<feature type="domain" description="Alginate export" evidence="1">
    <location>
        <begin position="65"/>
        <end position="439"/>
    </location>
</feature>
<dbReference type="Pfam" id="PF13372">
    <property type="entry name" value="Alginate_exp"/>
    <property type="match status" value="1"/>
</dbReference>
<dbReference type="AlphaFoldDB" id="A0A6G7J024"/>
<keyword evidence="3" id="KW-1185">Reference proteome</keyword>
<organism evidence="2 3">
    <name type="scientific">Flagellimonas oceani</name>
    <dbReference type="NCBI Taxonomy" id="2698672"/>
    <lineage>
        <taxon>Bacteria</taxon>
        <taxon>Pseudomonadati</taxon>
        <taxon>Bacteroidota</taxon>
        <taxon>Flavobacteriia</taxon>
        <taxon>Flavobacteriales</taxon>
        <taxon>Flavobacteriaceae</taxon>
        <taxon>Flagellimonas</taxon>
    </lineage>
</organism>
<dbReference type="KEGG" id="mut:GVT53_04415"/>
<name>A0A6G7J024_9FLAO</name>
<evidence type="ECO:0000259" key="1">
    <source>
        <dbReference type="Pfam" id="PF13372"/>
    </source>
</evidence>
<sequence>MNVLKAMISLVIFWIVIADVALAQEKGTYRFALLRQNDSVPRLDNRNGLSWYRSLKHLYVSENNQLTLGGSWRGQAESFVNEEFSTEGRQDNIWFLNRLLFHAHLKLGDRFETFAELGSSLIEGKNNLSPVDKDVLYVNQLFVAYEISSLWTLEVGRRNIRLGSGRLVDIREGPNVRRSFDMAELRYHTKVFEALSFFSVPVRPEPGAFDNGQWTFDETFSGLYTTTHFADDNYLDAYVLYQKEDGAIYQSGTDNERRVSIGARHVGTVKGFTYNNEVVYQMGSFGNQDISAWTLSLQVEAELKVLGKDFDVGIKTEAISGDKNSTDGKMNTFDALYPRGAYFGRVARFGPSNLIDVHPYVNTTFNKLSLEVDYAAFWRYSLEDGVYGAAMTLDYPSLNDQRFIANQMGFIAGYRFNHAIGVELEGNVIFPGPFLRENNMDDTLFHMVLTTEVKF</sequence>
<evidence type="ECO:0000313" key="3">
    <source>
        <dbReference type="Proteomes" id="UP000502928"/>
    </source>
</evidence>
<dbReference type="Proteomes" id="UP000502928">
    <property type="component" value="Chromosome"/>
</dbReference>
<protein>
    <submittedName>
        <fullName evidence="2">Alginate export family protein</fullName>
    </submittedName>
</protein>
<dbReference type="RefSeq" id="WP_166247609.1">
    <property type="nucleotide sequence ID" value="NZ_CP049616.1"/>
</dbReference>
<proteinExistence type="predicted"/>
<dbReference type="EMBL" id="CP049616">
    <property type="protein sequence ID" value="QII43948.1"/>
    <property type="molecule type" value="Genomic_DNA"/>
</dbReference>
<dbReference type="InterPro" id="IPR025388">
    <property type="entry name" value="Alginate_export_dom"/>
</dbReference>
<reference evidence="2 3" key="1">
    <citation type="submission" date="2020-02" db="EMBL/GenBank/DDBJ databases">
        <title>Complete genome of Muricauda sp. 501str8.</title>
        <authorList>
            <person name="Dong B."/>
            <person name="Zhu S."/>
            <person name="Yang J."/>
            <person name="Chen J."/>
        </authorList>
    </citation>
    <scope>NUCLEOTIDE SEQUENCE [LARGE SCALE GENOMIC DNA]</scope>
    <source>
        <strain evidence="2 3">501str8</strain>
    </source>
</reference>
<gene>
    <name evidence="2" type="ORF">GVT53_04415</name>
</gene>
<evidence type="ECO:0000313" key="2">
    <source>
        <dbReference type="EMBL" id="QII43948.1"/>
    </source>
</evidence>